<sequence length="41" mass="4689">MTLLHAYRDSSPQHLDAEQLRSCASICPPLTNFFELFLPLL</sequence>
<accession>A0A162DCD2</accession>
<gene>
    <name evidence="1" type="ORF">APZ42_030986</name>
</gene>
<dbReference type="EMBL" id="LRGB01002864">
    <property type="protein sequence ID" value="KZS05705.1"/>
    <property type="molecule type" value="Genomic_DNA"/>
</dbReference>
<evidence type="ECO:0000313" key="2">
    <source>
        <dbReference type="Proteomes" id="UP000076858"/>
    </source>
</evidence>
<dbReference type="Proteomes" id="UP000076858">
    <property type="component" value="Unassembled WGS sequence"/>
</dbReference>
<evidence type="ECO:0000313" key="1">
    <source>
        <dbReference type="EMBL" id="KZS05705.1"/>
    </source>
</evidence>
<protein>
    <submittedName>
        <fullName evidence="1">Uncharacterized protein</fullName>
    </submittedName>
</protein>
<name>A0A162DCD2_9CRUS</name>
<reference evidence="1 2" key="1">
    <citation type="submission" date="2016-03" db="EMBL/GenBank/DDBJ databases">
        <title>EvidentialGene: Evidence-directed Construction of Genes on Genomes.</title>
        <authorList>
            <person name="Gilbert D.G."/>
            <person name="Choi J.-H."/>
            <person name="Mockaitis K."/>
            <person name="Colbourne J."/>
            <person name="Pfrender M."/>
        </authorList>
    </citation>
    <scope>NUCLEOTIDE SEQUENCE [LARGE SCALE GENOMIC DNA]</scope>
    <source>
        <strain evidence="1 2">Xinb3</strain>
        <tissue evidence="1">Complete organism</tissue>
    </source>
</reference>
<comment type="caution">
    <text evidence="1">The sequence shown here is derived from an EMBL/GenBank/DDBJ whole genome shotgun (WGS) entry which is preliminary data.</text>
</comment>
<dbReference type="AlphaFoldDB" id="A0A162DCD2"/>
<proteinExistence type="predicted"/>
<keyword evidence="2" id="KW-1185">Reference proteome</keyword>
<organism evidence="1 2">
    <name type="scientific">Daphnia magna</name>
    <dbReference type="NCBI Taxonomy" id="35525"/>
    <lineage>
        <taxon>Eukaryota</taxon>
        <taxon>Metazoa</taxon>
        <taxon>Ecdysozoa</taxon>
        <taxon>Arthropoda</taxon>
        <taxon>Crustacea</taxon>
        <taxon>Branchiopoda</taxon>
        <taxon>Diplostraca</taxon>
        <taxon>Cladocera</taxon>
        <taxon>Anomopoda</taxon>
        <taxon>Daphniidae</taxon>
        <taxon>Daphnia</taxon>
    </lineage>
</organism>